<evidence type="ECO:0000313" key="2">
    <source>
        <dbReference type="Proteomes" id="UP000032545"/>
    </source>
</evidence>
<evidence type="ECO:0000313" key="1">
    <source>
        <dbReference type="EMBL" id="KJE25563.1"/>
    </source>
</evidence>
<reference evidence="1 2" key="2">
    <citation type="journal article" date="2016" name="Genome Announc.">
        <title>Permanent Draft Genome Sequences for Two Variants of Frankia sp. Strain CpI1, the First Frankia Strain Isolated from Root Nodules of Comptonia peregrina.</title>
        <authorList>
            <person name="Oshone R."/>
            <person name="Hurst S.G.IV."/>
            <person name="Abebe-Akele F."/>
            <person name="Simpson S."/>
            <person name="Morris K."/>
            <person name="Thomas W.K."/>
            <person name="Tisa L.S."/>
        </authorList>
    </citation>
    <scope>NUCLEOTIDE SEQUENCE [LARGE SCALE GENOMIC DNA]</scope>
    <source>
        <strain evidence="2">CpI1-S</strain>
    </source>
</reference>
<keyword evidence="2" id="KW-1185">Reference proteome</keyword>
<proteinExistence type="predicted"/>
<dbReference type="EMBL" id="JYFN01000001">
    <property type="protein sequence ID" value="KJE25563.1"/>
    <property type="molecule type" value="Genomic_DNA"/>
</dbReference>
<accession>A0A0D8BMW8</accession>
<dbReference type="RefSeq" id="WP_044882982.1">
    <property type="nucleotide sequence ID" value="NZ_JYFN01000001.1"/>
</dbReference>
<comment type="caution">
    <text evidence="1">The sequence shown here is derived from an EMBL/GenBank/DDBJ whole genome shotgun (WGS) entry which is preliminary data.</text>
</comment>
<gene>
    <name evidence="1" type="ORF">FF36_00179</name>
</gene>
<dbReference type="AlphaFoldDB" id="A0A0D8BMW8"/>
<protein>
    <submittedName>
        <fullName evidence="1">Uncharacterized protein</fullName>
    </submittedName>
</protein>
<organism evidence="1 2">
    <name type="scientific">Frankia torreyi</name>
    <dbReference type="NCBI Taxonomy" id="1856"/>
    <lineage>
        <taxon>Bacteria</taxon>
        <taxon>Bacillati</taxon>
        <taxon>Actinomycetota</taxon>
        <taxon>Actinomycetes</taxon>
        <taxon>Frankiales</taxon>
        <taxon>Frankiaceae</taxon>
        <taxon>Frankia</taxon>
    </lineage>
</organism>
<name>A0A0D8BMW8_9ACTN</name>
<sequence length="133" mass="13502">MPAASGAPAPGGFTVGEWARDIDAARWQVLHDAIDEHGHWRPGHTTAYADAQAAATAALRTVALHLGVPLAQVGPCGSCAAFCHLYGPSGNPLCPRCLAAARAAAARAAARAAAARAAAARVEAARPEHRRAA</sequence>
<reference evidence="2" key="1">
    <citation type="submission" date="2015-02" db="EMBL/GenBank/DDBJ databases">
        <title>Draft Genome of Frankia sp. CpI1-S.</title>
        <authorList>
            <person name="Oshone R.T."/>
            <person name="Ngom M."/>
            <person name="Ghodhbane-Gtari F."/>
            <person name="Gtari M."/>
            <person name="Morris K."/>
            <person name="Thomas K."/>
            <person name="Sen A."/>
            <person name="Tisa L.S."/>
        </authorList>
    </citation>
    <scope>NUCLEOTIDE SEQUENCE [LARGE SCALE GENOMIC DNA]</scope>
    <source>
        <strain evidence="2">CpI1-S</strain>
    </source>
</reference>
<dbReference type="Proteomes" id="UP000032545">
    <property type="component" value="Unassembled WGS sequence"/>
</dbReference>
<dbReference type="PATRIC" id="fig|1502723.3.peg.198"/>